<accession>A0A9D1HQR2</accession>
<dbReference type="Pfam" id="PF01047">
    <property type="entry name" value="MarR"/>
    <property type="match status" value="1"/>
</dbReference>
<dbReference type="InterPro" id="IPR023187">
    <property type="entry name" value="Tscrpt_reg_MarR-type_CS"/>
</dbReference>
<protein>
    <submittedName>
        <fullName evidence="5">MarR family transcriptional regulator</fullName>
    </submittedName>
</protein>
<dbReference type="InterPro" id="IPR000835">
    <property type="entry name" value="HTH_MarR-typ"/>
</dbReference>
<evidence type="ECO:0000259" key="4">
    <source>
        <dbReference type="PROSITE" id="PS50995"/>
    </source>
</evidence>
<gene>
    <name evidence="5" type="ORF">IAD15_12060</name>
</gene>
<dbReference type="InterPro" id="IPR036390">
    <property type="entry name" value="WH_DNA-bd_sf"/>
</dbReference>
<dbReference type="AlphaFoldDB" id="A0A9D1HQR2"/>
<keyword evidence="1" id="KW-0805">Transcription regulation</keyword>
<feature type="domain" description="HTH marR-type" evidence="4">
    <location>
        <begin position="2"/>
        <end position="134"/>
    </location>
</feature>
<dbReference type="InterPro" id="IPR036388">
    <property type="entry name" value="WH-like_DNA-bd_sf"/>
</dbReference>
<keyword evidence="2" id="KW-0238">DNA-binding</keyword>
<reference evidence="5" key="1">
    <citation type="submission" date="2020-10" db="EMBL/GenBank/DDBJ databases">
        <authorList>
            <person name="Gilroy R."/>
        </authorList>
    </citation>
    <scope>NUCLEOTIDE SEQUENCE</scope>
    <source>
        <strain evidence="5">CHK195-11698</strain>
    </source>
</reference>
<dbReference type="PANTHER" id="PTHR42756">
    <property type="entry name" value="TRANSCRIPTIONAL REGULATOR, MARR"/>
    <property type="match status" value="1"/>
</dbReference>
<evidence type="ECO:0000313" key="6">
    <source>
        <dbReference type="Proteomes" id="UP000824175"/>
    </source>
</evidence>
<dbReference type="Proteomes" id="UP000824175">
    <property type="component" value="Unassembled WGS sequence"/>
</dbReference>
<reference evidence="5" key="2">
    <citation type="journal article" date="2021" name="PeerJ">
        <title>Extensive microbial diversity within the chicken gut microbiome revealed by metagenomics and culture.</title>
        <authorList>
            <person name="Gilroy R."/>
            <person name="Ravi A."/>
            <person name="Getino M."/>
            <person name="Pursley I."/>
            <person name="Horton D.L."/>
            <person name="Alikhan N.F."/>
            <person name="Baker D."/>
            <person name="Gharbi K."/>
            <person name="Hall N."/>
            <person name="Watson M."/>
            <person name="Adriaenssens E.M."/>
            <person name="Foster-Nyarko E."/>
            <person name="Jarju S."/>
            <person name="Secka A."/>
            <person name="Antonio M."/>
            <person name="Oren A."/>
            <person name="Chaudhuri R.R."/>
            <person name="La Ragione R."/>
            <person name="Hildebrand F."/>
            <person name="Pallen M.J."/>
        </authorList>
    </citation>
    <scope>NUCLEOTIDE SEQUENCE</scope>
    <source>
        <strain evidence="5">CHK195-11698</strain>
    </source>
</reference>
<evidence type="ECO:0000256" key="2">
    <source>
        <dbReference type="ARBA" id="ARBA00023125"/>
    </source>
</evidence>
<dbReference type="PRINTS" id="PR00598">
    <property type="entry name" value="HTHMARR"/>
</dbReference>
<evidence type="ECO:0000256" key="1">
    <source>
        <dbReference type="ARBA" id="ARBA00023015"/>
    </source>
</evidence>
<comment type="caution">
    <text evidence="5">The sequence shown here is derived from an EMBL/GenBank/DDBJ whole genome shotgun (WGS) entry which is preliminary data.</text>
</comment>
<dbReference type="GO" id="GO:0003700">
    <property type="term" value="F:DNA-binding transcription factor activity"/>
    <property type="evidence" value="ECO:0007669"/>
    <property type="project" value="InterPro"/>
</dbReference>
<dbReference type="SMART" id="SM00347">
    <property type="entry name" value="HTH_MARR"/>
    <property type="match status" value="1"/>
</dbReference>
<evidence type="ECO:0000256" key="3">
    <source>
        <dbReference type="ARBA" id="ARBA00023163"/>
    </source>
</evidence>
<sequence>MKPTFNILLTRLARAQQERLRPLMENIPLSIGQPKVLRYLYDKKSCMQIDIANYYNIKPATVSRLLDGLEKDGLISRSQIAGNRRASAIAITQKGKAAYDKWVDYCQGVVDETLTGFSEEEKAQFSEYMQRAYANLTGKTFD</sequence>
<evidence type="ECO:0000313" key="5">
    <source>
        <dbReference type="EMBL" id="HIU14778.1"/>
    </source>
</evidence>
<dbReference type="SUPFAM" id="SSF46785">
    <property type="entry name" value="Winged helix' DNA-binding domain"/>
    <property type="match status" value="1"/>
</dbReference>
<dbReference type="Gene3D" id="1.10.10.10">
    <property type="entry name" value="Winged helix-like DNA-binding domain superfamily/Winged helix DNA-binding domain"/>
    <property type="match status" value="1"/>
</dbReference>
<dbReference type="EMBL" id="DVMJ01000113">
    <property type="protein sequence ID" value="HIU14778.1"/>
    <property type="molecule type" value="Genomic_DNA"/>
</dbReference>
<dbReference type="PANTHER" id="PTHR42756:SF1">
    <property type="entry name" value="TRANSCRIPTIONAL REPRESSOR OF EMRAB OPERON"/>
    <property type="match status" value="1"/>
</dbReference>
<keyword evidence="3" id="KW-0804">Transcription</keyword>
<proteinExistence type="predicted"/>
<dbReference type="PROSITE" id="PS50995">
    <property type="entry name" value="HTH_MARR_2"/>
    <property type="match status" value="1"/>
</dbReference>
<organism evidence="5 6">
    <name type="scientific">Candidatus Fimiplasma intestinipullorum</name>
    <dbReference type="NCBI Taxonomy" id="2840825"/>
    <lineage>
        <taxon>Bacteria</taxon>
        <taxon>Bacillati</taxon>
        <taxon>Bacillota</taxon>
        <taxon>Clostridia</taxon>
        <taxon>Eubacteriales</taxon>
        <taxon>Candidatus Fimiplasma</taxon>
    </lineage>
</organism>
<name>A0A9D1HQR2_9FIRM</name>
<dbReference type="PROSITE" id="PS01117">
    <property type="entry name" value="HTH_MARR_1"/>
    <property type="match status" value="1"/>
</dbReference>
<dbReference type="GO" id="GO:0003677">
    <property type="term" value="F:DNA binding"/>
    <property type="evidence" value="ECO:0007669"/>
    <property type="project" value="UniProtKB-KW"/>
</dbReference>